<dbReference type="InterPro" id="IPR014915">
    <property type="entry name" value="Phage_TLS_TfmB"/>
</dbReference>
<accession>A0AAW3WKC2</accession>
<organism evidence="1 2">
    <name type="scientific">Serratia fonticola</name>
    <dbReference type="NCBI Taxonomy" id="47917"/>
    <lineage>
        <taxon>Bacteria</taxon>
        <taxon>Pseudomonadati</taxon>
        <taxon>Pseudomonadota</taxon>
        <taxon>Gammaproteobacteria</taxon>
        <taxon>Enterobacterales</taxon>
        <taxon>Yersiniaceae</taxon>
        <taxon>Serratia</taxon>
    </lineage>
</organism>
<evidence type="ECO:0000313" key="2">
    <source>
        <dbReference type="Proteomes" id="UP000659084"/>
    </source>
</evidence>
<dbReference type="Pfam" id="PF08809">
    <property type="entry name" value="DUF1799"/>
    <property type="match status" value="1"/>
</dbReference>
<sequence length="84" mass="9498">MAAFGLSPDDYETTVLDVWPDMQPAFQLFQAMATQWRTGMGGITGLDYNCLPWLMRVYAVEDEASVLNDIRIMETAALKVIHQK</sequence>
<reference evidence="1" key="1">
    <citation type="submission" date="2020-08" db="EMBL/GenBank/DDBJ databases">
        <title>Food and environmental bacterial isolates.</title>
        <authorList>
            <person name="Richter L."/>
            <person name="Du Plessis E.M."/>
            <person name="Duvenage S."/>
            <person name="Allam M."/>
            <person name="Korsten L."/>
        </authorList>
    </citation>
    <scope>NUCLEOTIDE SEQUENCE</scope>
    <source>
        <strain evidence="1">UPMP2127</strain>
    </source>
</reference>
<gene>
    <name evidence="1" type="ORF">H8J20_04685</name>
</gene>
<dbReference type="AlphaFoldDB" id="A0AAW3WKC2"/>
<comment type="caution">
    <text evidence="1">The sequence shown here is derived from an EMBL/GenBank/DDBJ whole genome shotgun (WGS) entry which is preliminary data.</text>
</comment>
<dbReference type="RefSeq" id="WP_037435565.1">
    <property type="nucleotide sequence ID" value="NZ_CAMISJ010000003.1"/>
</dbReference>
<name>A0AAW3WKC2_SERFO</name>
<protein>
    <submittedName>
        <fullName evidence="1">DUF1799 domain-containing protein</fullName>
    </submittedName>
</protein>
<dbReference type="EMBL" id="JACNYO010000003">
    <property type="protein sequence ID" value="MBC3211430.1"/>
    <property type="molecule type" value="Genomic_DNA"/>
</dbReference>
<dbReference type="Proteomes" id="UP000659084">
    <property type="component" value="Unassembled WGS sequence"/>
</dbReference>
<evidence type="ECO:0000313" key="1">
    <source>
        <dbReference type="EMBL" id="MBC3211430.1"/>
    </source>
</evidence>
<proteinExistence type="predicted"/>